<evidence type="ECO:0000313" key="2">
    <source>
        <dbReference type="EMBL" id="WAR00357.1"/>
    </source>
</evidence>
<gene>
    <name evidence="2" type="ORF">MAR_024729</name>
</gene>
<dbReference type="EMBL" id="CP111014">
    <property type="protein sequence ID" value="WAR00357.1"/>
    <property type="molecule type" value="Genomic_DNA"/>
</dbReference>
<proteinExistence type="predicted"/>
<evidence type="ECO:0000256" key="1">
    <source>
        <dbReference type="SAM" id="Phobius"/>
    </source>
</evidence>
<feature type="non-terminal residue" evidence="2">
    <location>
        <position position="121"/>
    </location>
</feature>
<sequence>MLKYYRAPKIHHSIEFMIIVFVYYNITTIISGTSVKSDDANRFRGDSQHFDNFKYTDSQVAMKICVSNSSAVYFGPLVIIDTIYLVLHVIYELQNALGINTYLTPVIFKLFNFLFITLTYT</sequence>
<dbReference type="Proteomes" id="UP001164746">
    <property type="component" value="Chromosome 3"/>
</dbReference>
<keyword evidence="3" id="KW-1185">Reference proteome</keyword>
<protein>
    <submittedName>
        <fullName evidence="2">Uncharacterized protein</fullName>
    </submittedName>
</protein>
<evidence type="ECO:0000313" key="3">
    <source>
        <dbReference type="Proteomes" id="UP001164746"/>
    </source>
</evidence>
<reference evidence="2" key="1">
    <citation type="submission" date="2022-11" db="EMBL/GenBank/DDBJ databases">
        <title>Centuries of genome instability and evolution in soft-shell clam transmissible cancer (bioRxiv).</title>
        <authorList>
            <person name="Hart S.F.M."/>
            <person name="Yonemitsu M.A."/>
            <person name="Giersch R.M."/>
            <person name="Beal B.F."/>
            <person name="Arriagada G."/>
            <person name="Davis B.W."/>
            <person name="Ostrander E.A."/>
            <person name="Goff S.P."/>
            <person name="Metzger M.J."/>
        </authorList>
    </citation>
    <scope>NUCLEOTIDE SEQUENCE</scope>
    <source>
        <strain evidence="2">MELC-2E11</strain>
        <tissue evidence="2">Siphon/mantle</tissue>
    </source>
</reference>
<keyword evidence="1" id="KW-0472">Membrane</keyword>
<name>A0ABY7DUT1_MYAAR</name>
<keyword evidence="1" id="KW-0812">Transmembrane</keyword>
<feature type="transmembrane region" description="Helical" evidence="1">
    <location>
        <begin position="102"/>
        <end position="120"/>
    </location>
</feature>
<organism evidence="2 3">
    <name type="scientific">Mya arenaria</name>
    <name type="common">Soft-shell clam</name>
    <dbReference type="NCBI Taxonomy" id="6604"/>
    <lineage>
        <taxon>Eukaryota</taxon>
        <taxon>Metazoa</taxon>
        <taxon>Spiralia</taxon>
        <taxon>Lophotrochozoa</taxon>
        <taxon>Mollusca</taxon>
        <taxon>Bivalvia</taxon>
        <taxon>Autobranchia</taxon>
        <taxon>Heteroconchia</taxon>
        <taxon>Euheterodonta</taxon>
        <taxon>Imparidentia</taxon>
        <taxon>Neoheterodontei</taxon>
        <taxon>Myida</taxon>
        <taxon>Myoidea</taxon>
        <taxon>Myidae</taxon>
        <taxon>Mya</taxon>
    </lineage>
</organism>
<accession>A0ABY7DUT1</accession>
<keyword evidence="1" id="KW-1133">Transmembrane helix</keyword>
<feature type="transmembrane region" description="Helical" evidence="1">
    <location>
        <begin position="71"/>
        <end position="90"/>
    </location>
</feature>